<reference evidence="1 2" key="1">
    <citation type="journal article" date="2018" name="Front. Plant Sci.">
        <title>Red Clover (Trifolium pratense) and Zigzag Clover (T. medium) - A Picture of Genomic Similarities and Differences.</title>
        <authorList>
            <person name="Dluhosova J."/>
            <person name="Istvanek J."/>
            <person name="Nedelnik J."/>
            <person name="Repkova J."/>
        </authorList>
    </citation>
    <scope>NUCLEOTIDE SEQUENCE [LARGE SCALE GENOMIC DNA]</scope>
    <source>
        <strain evidence="2">cv. 10/8</strain>
        <tissue evidence="1">Leaf</tissue>
    </source>
</reference>
<comment type="caution">
    <text evidence="1">The sequence shown here is derived from an EMBL/GenBank/DDBJ whole genome shotgun (WGS) entry which is preliminary data.</text>
</comment>
<dbReference type="EMBL" id="LXQA010820548">
    <property type="protein sequence ID" value="MCI72568.1"/>
    <property type="molecule type" value="Genomic_DNA"/>
</dbReference>
<organism evidence="1 2">
    <name type="scientific">Trifolium medium</name>
    <dbReference type="NCBI Taxonomy" id="97028"/>
    <lineage>
        <taxon>Eukaryota</taxon>
        <taxon>Viridiplantae</taxon>
        <taxon>Streptophyta</taxon>
        <taxon>Embryophyta</taxon>
        <taxon>Tracheophyta</taxon>
        <taxon>Spermatophyta</taxon>
        <taxon>Magnoliopsida</taxon>
        <taxon>eudicotyledons</taxon>
        <taxon>Gunneridae</taxon>
        <taxon>Pentapetalae</taxon>
        <taxon>rosids</taxon>
        <taxon>fabids</taxon>
        <taxon>Fabales</taxon>
        <taxon>Fabaceae</taxon>
        <taxon>Papilionoideae</taxon>
        <taxon>50 kb inversion clade</taxon>
        <taxon>NPAAA clade</taxon>
        <taxon>Hologalegina</taxon>
        <taxon>IRL clade</taxon>
        <taxon>Trifolieae</taxon>
        <taxon>Trifolium</taxon>
    </lineage>
</organism>
<sequence>MASPTDIVEPGLEELETYEALKFADEV</sequence>
<proteinExistence type="predicted"/>
<accession>A0A392UI13</accession>
<name>A0A392UI13_9FABA</name>
<keyword evidence="2" id="KW-1185">Reference proteome</keyword>
<feature type="non-terminal residue" evidence="1">
    <location>
        <position position="27"/>
    </location>
</feature>
<evidence type="ECO:0000313" key="2">
    <source>
        <dbReference type="Proteomes" id="UP000265520"/>
    </source>
</evidence>
<protein>
    <submittedName>
        <fullName evidence="1">Uncharacterized protein</fullName>
    </submittedName>
</protein>
<dbReference type="AlphaFoldDB" id="A0A392UI13"/>
<dbReference type="Proteomes" id="UP000265520">
    <property type="component" value="Unassembled WGS sequence"/>
</dbReference>
<evidence type="ECO:0000313" key="1">
    <source>
        <dbReference type="EMBL" id="MCI72568.1"/>
    </source>
</evidence>